<proteinExistence type="inferred from homology"/>
<feature type="compositionally biased region" description="Polar residues" evidence="3">
    <location>
        <begin position="164"/>
        <end position="178"/>
    </location>
</feature>
<sequence>MPPAAKRRKVGAVTTKPLTVPTTQRGIHAFGRISKSQAQIFGKGTLGKQDILENIDGKSDLNIGVGNKRKLDSIESNSNKLEIETTSELPLLPRTSSNAFKDSTSHASSQSSPSSAAQPITPRKRVRFAESTTETPTKCARSRLESLTLPSSTPSDSSSPSSPAQHDTPYSSPTSVRSSDPACDESNELPTELQDLVNLHSSFLTALALHHAHNGSMTPADLRNLGSGVERAWRKRRVTTDDIRRILALEGSDGSEKAGPLYLSDYGSGKICVEISDSHHSQKAQRRPVNEEALNAHFDRNLELQWTSYKVAHPQNPSPTAFIASLPLHPITPCASLSKLAPLLSKGQRRLEDLKAGAIRAQQKPLSATSANATSTPEQKTKQTTTRSTDLFSRIKAKQLYQSTLPLPPSTEVLARKSALQRLPEIVPVLESLAVSSKKHANDDAVTEVFRSKITHVSFTMPTLVQHLQMSLRNPIGKEEAVRCVRLLADVAPEWVGVREVGKMVGVTVRGEGVDRREMGRRIAVMVERL</sequence>
<evidence type="ECO:0000256" key="2">
    <source>
        <dbReference type="ARBA" id="ARBA00023306"/>
    </source>
</evidence>
<comment type="caution">
    <text evidence="5">The sequence shown here is derived from an EMBL/GenBank/DDBJ whole genome shotgun (WGS) entry which is preliminary data.</text>
</comment>
<gene>
    <name evidence="5" type="ORF">OEA41_006908</name>
</gene>
<evidence type="ECO:0000313" key="6">
    <source>
        <dbReference type="Proteomes" id="UP001276659"/>
    </source>
</evidence>
<dbReference type="Pfam" id="PF16679">
    <property type="entry name" value="CDT1_C"/>
    <property type="match status" value="1"/>
</dbReference>
<reference evidence="5" key="1">
    <citation type="submission" date="2022-11" db="EMBL/GenBank/DDBJ databases">
        <title>Chromosomal genome sequence assembly and mating type (MAT) locus characterization of the leprose asexual lichenized fungus Lepraria neglecta (Nyl.) Erichsen.</title>
        <authorList>
            <person name="Allen J.L."/>
            <person name="Pfeffer B."/>
        </authorList>
    </citation>
    <scope>NUCLEOTIDE SEQUENCE</scope>
    <source>
        <strain evidence="5">Allen 5258</strain>
    </source>
</reference>
<feature type="compositionally biased region" description="Low complexity" evidence="3">
    <location>
        <begin position="146"/>
        <end position="163"/>
    </location>
</feature>
<feature type="compositionally biased region" description="Polar residues" evidence="3">
    <location>
        <begin position="364"/>
        <end position="389"/>
    </location>
</feature>
<dbReference type="InterPro" id="IPR038090">
    <property type="entry name" value="Cdt1_C_WH_dom_sf"/>
</dbReference>
<accession>A0AAE0DKP0</accession>
<dbReference type="Gene3D" id="1.10.10.1420">
    <property type="entry name" value="DNA replication factor Cdt1, C-terminal WH domain"/>
    <property type="match status" value="1"/>
</dbReference>
<name>A0AAE0DKP0_9LECA</name>
<dbReference type="InterPro" id="IPR032054">
    <property type="entry name" value="Cdt1_C"/>
</dbReference>
<feature type="compositionally biased region" description="Polar residues" evidence="3">
    <location>
        <begin position="75"/>
        <end position="102"/>
    </location>
</feature>
<evidence type="ECO:0000259" key="4">
    <source>
        <dbReference type="Pfam" id="PF16679"/>
    </source>
</evidence>
<organism evidence="5 6">
    <name type="scientific">Lepraria neglecta</name>
    <dbReference type="NCBI Taxonomy" id="209136"/>
    <lineage>
        <taxon>Eukaryota</taxon>
        <taxon>Fungi</taxon>
        <taxon>Dikarya</taxon>
        <taxon>Ascomycota</taxon>
        <taxon>Pezizomycotina</taxon>
        <taxon>Lecanoromycetes</taxon>
        <taxon>OSLEUM clade</taxon>
        <taxon>Lecanoromycetidae</taxon>
        <taxon>Lecanorales</taxon>
        <taxon>Lecanorineae</taxon>
        <taxon>Stereocaulaceae</taxon>
        <taxon>Lepraria</taxon>
    </lineage>
</organism>
<dbReference type="EMBL" id="JASNWA010000007">
    <property type="protein sequence ID" value="KAK3173577.1"/>
    <property type="molecule type" value="Genomic_DNA"/>
</dbReference>
<keyword evidence="6" id="KW-1185">Reference proteome</keyword>
<evidence type="ECO:0000256" key="1">
    <source>
        <dbReference type="ARBA" id="ARBA00008356"/>
    </source>
</evidence>
<dbReference type="AlphaFoldDB" id="A0AAE0DKP0"/>
<feature type="region of interest" description="Disordered" evidence="3">
    <location>
        <begin position="360"/>
        <end position="389"/>
    </location>
</feature>
<keyword evidence="2" id="KW-0131">Cell cycle</keyword>
<evidence type="ECO:0000256" key="3">
    <source>
        <dbReference type="SAM" id="MobiDB-lite"/>
    </source>
</evidence>
<comment type="similarity">
    <text evidence="1">Belongs to the Cdt1 family.</text>
</comment>
<evidence type="ECO:0000313" key="5">
    <source>
        <dbReference type="EMBL" id="KAK3173577.1"/>
    </source>
</evidence>
<feature type="compositionally biased region" description="Low complexity" evidence="3">
    <location>
        <begin position="105"/>
        <end position="117"/>
    </location>
</feature>
<dbReference type="Proteomes" id="UP001276659">
    <property type="component" value="Unassembled WGS sequence"/>
</dbReference>
<feature type="region of interest" description="Disordered" evidence="3">
    <location>
        <begin position="75"/>
        <end position="188"/>
    </location>
</feature>
<feature type="domain" description="DNA replication factor Cdt1 C-terminal" evidence="4">
    <location>
        <begin position="390"/>
        <end position="501"/>
    </location>
</feature>
<dbReference type="Pfam" id="PF26121">
    <property type="entry name" value="HTH_CDT1"/>
    <property type="match status" value="1"/>
</dbReference>
<protein>
    <recommendedName>
        <fullName evidence="4">DNA replication factor Cdt1 C-terminal domain-containing protein</fullName>
    </recommendedName>
</protein>